<keyword evidence="1" id="KW-1133">Transmembrane helix</keyword>
<keyword evidence="2" id="KW-1185">Reference proteome</keyword>
<name>A0ABM0JT12_APLCA</name>
<dbReference type="RefSeq" id="XP_005100818.1">
    <property type="nucleotide sequence ID" value="XM_005100761.3"/>
</dbReference>
<gene>
    <name evidence="3" type="primary">LOC101864305</name>
</gene>
<dbReference type="Proteomes" id="UP000694888">
    <property type="component" value="Unplaced"/>
</dbReference>
<protein>
    <submittedName>
        <fullName evidence="3">Uncharacterized protein LOC101864305</fullName>
    </submittedName>
</protein>
<dbReference type="GeneID" id="101864305"/>
<accession>A0ABM0JT12</accession>
<evidence type="ECO:0000313" key="2">
    <source>
        <dbReference type="Proteomes" id="UP000694888"/>
    </source>
</evidence>
<proteinExistence type="predicted"/>
<keyword evidence="1" id="KW-0812">Transmembrane</keyword>
<feature type="transmembrane region" description="Helical" evidence="1">
    <location>
        <begin position="139"/>
        <end position="158"/>
    </location>
</feature>
<feature type="transmembrane region" description="Helical" evidence="1">
    <location>
        <begin position="165"/>
        <end position="186"/>
    </location>
</feature>
<organism evidence="2 3">
    <name type="scientific">Aplysia californica</name>
    <name type="common">California sea hare</name>
    <dbReference type="NCBI Taxonomy" id="6500"/>
    <lineage>
        <taxon>Eukaryota</taxon>
        <taxon>Metazoa</taxon>
        <taxon>Spiralia</taxon>
        <taxon>Lophotrochozoa</taxon>
        <taxon>Mollusca</taxon>
        <taxon>Gastropoda</taxon>
        <taxon>Heterobranchia</taxon>
        <taxon>Euthyneura</taxon>
        <taxon>Tectipleura</taxon>
        <taxon>Aplysiida</taxon>
        <taxon>Aplysioidea</taxon>
        <taxon>Aplysiidae</taxon>
        <taxon>Aplysia</taxon>
    </lineage>
</organism>
<evidence type="ECO:0000256" key="1">
    <source>
        <dbReference type="SAM" id="Phobius"/>
    </source>
</evidence>
<sequence>MASMMFMPQHQPGGHIYFKDFLDNFASKEAPDVAGDIRQINHQFSSGAQGGGDTETGANLHGIASRFAQSDGCIEVKREAARVSARQSWSEIGGILKDVLRASAEKMAYHVVVAFFFLLYVLAAAARLCLWVLRAAFDFVYNGITTIINTAVEAIGGWRNVFKIAVVAGACAIFGPVGLLAAPVAMML</sequence>
<reference evidence="3" key="1">
    <citation type="submission" date="2025-08" db="UniProtKB">
        <authorList>
            <consortium name="RefSeq"/>
        </authorList>
    </citation>
    <scope>IDENTIFICATION</scope>
</reference>
<evidence type="ECO:0000313" key="3">
    <source>
        <dbReference type="RefSeq" id="XP_005100818.1"/>
    </source>
</evidence>
<feature type="transmembrane region" description="Helical" evidence="1">
    <location>
        <begin position="107"/>
        <end position="133"/>
    </location>
</feature>
<keyword evidence="1" id="KW-0472">Membrane</keyword>